<feature type="compositionally biased region" description="Basic and acidic residues" evidence="1">
    <location>
        <begin position="176"/>
        <end position="191"/>
    </location>
</feature>
<feature type="compositionally biased region" description="Gly residues" evidence="1">
    <location>
        <begin position="73"/>
        <end position="82"/>
    </location>
</feature>
<feature type="region of interest" description="Disordered" evidence="1">
    <location>
        <begin position="1"/>
        <end position="193"/>
    </location>
</feature>
<feature type="compositionally biased region" description="Basic and acidic residues" evidence="1">
    <location>
        <begin position="44"/>
        <end position="70"/>
    </location>
</feature>
<proteinExistence type="predicted"/>
<organism evidence="2 3">
    <name type="scientific">Oryza sativa subsp. japonica</name>
    <name type="common">Rice</name>
    <dbReference type="NCBI Taxonomy" id="39947"/>
    <lineage>
        <taxon>Eukaryota</taxon>
        <taxon>Viridiplantae</taxon>
        <taxon>Streptophyta</taxon>
        <taxon>Embryophyta</taxon>
        <taxon>Tracheophyta</taxon>
        <taxon>Spermatophyta</taxon>
        <taxon>Magnoliopsida</taxon>
        <taxon>Liliopsida</taxon>
        <taxon>Poales</taxon>
        <taxon>Poaceae</taxon>
        <taxon>BOP clade</taxon>
        <taxon>Oryzoideae</taxon>
        <taxon>Oryzeae</taxon>
        <taxon>Oryzinae</taxon>
        <taxon>Oryza</taxon>
        <taxon>Oryza sativa</taxon>
    </lineage>
</organism>
<name>Q6YUW2_ORYSJ</name>
<accession>Q6YUW2</accession>
<feature type="compositionally biased region" description="Acidic residues" evidence="1">
    <location>
        <begin position="97"/>
        <end position="121"/>
    </location>
</feature>
<evidence type="ECO:0000313" key="3">
    <source>
        <dbReference type="Proteomes" id="UP000000763"/>
    </source>
</evidence>
<reference evidence="3" key="1">
    <citation type="journal article" date="2005" name="Nature">
        <title>The map-based sequence of the rice genome.</title>
        <authorList>
            <consortium name="International rice genome sequencing project (IRGSP)"/>
            <person name="Matsumoto T."/>
            <person name="Wu J."/>
            <person name="Kanamori H."/>
            <person name="Katayose Y."/>
            <person name="Fujisawa M."/>
            <person name="Namiki N."/>
            <person name="Mizuno H."/>
            <person name="Yamamoto K."/>
            <person name="Antonio B.A."/>
            <person name="Baba T."/>
            <person name="Sakata K."/>
            <person name="Nagamura Y."/>
            <person name="Aoki H."/>
            <person name="Arikawa K."/>
            <person name="Arita K."/>
            <person name="Bito T."/>
            <person name="Chiden Y."/>
            <person name="Fujitsuka N."/>
            <person name="Fukunaka R."/>
            <person name="Hamada M."/>
            <person name="Harada C."/>
            <person name="Hayashi A."/>
            <person name="Hijishita S."/>
            <person name="Honda M."/>
            <person name="Hosokawa S."/>
            <person name="Ichikawa Y."/>
            <person name="Idonuma A."/>
            <person name="Iijima M."/>
            <person name="Ikeda M."/>
            <person name="Ikeno M."/>
            <person name="Ito K."/>
            <person name="Ito S."/>
            <person name="Ito T."/>
            <person name="Ito Y."/>
            <person name="Ito Y."/>
            <person name="Iwabuchi A."/>
            <person name="Kamiya K."/>
            <person name="Karasawa W."/>
            <person name="Kurita K."/>
            <person name="Katagiri S."/>
            <person name="Kikuta A."/>
            <person name="Kobayashi H."/>
            <person name="Kobayashi N."/>
            <person name="Machita K."/>
            <person name="Maehara T."/>
            <person name="Masukawa M."/>
            <person name="Mizubayashi T."/>
            <person name="Mukai Y."/>
            <person name="Nagasaki H."/>
            <person name="Nagata Y."/>
            <person name="Naito S."/>
            <person name="Nakashima M."/>
            <person name="Nakama Y."/>
            <person name="Nakamichi Y."/>
            <person name="Nakamura M."/>
            <person name="Meguro A."/>
            <person name="Negishi M."/>
            <person name="Ohta I."/>
            <person name="Ohta T."/>
            <person name="Okamoto M."/>
            <person name="Ono N."/>
            <person name="Saji S."/>
            <person name="Sakaguchi M."/>
            <person name="Sakai K."/>
            <person name="Shibata M."/>
            <person name="Shimokawa T."/>
            <person name="Song J."/>
            <person name="Takazaki Y."/>
            <person name="Terasawa K."/>
            <person name="Tsugane M."/>
            <person name="Tsuji K."/>
            <person name="Ueda S."/>
            <person name="Waki K."/>
            <person name="Yamagata H."/>
            <person name="Yamamoto M."/>
            <person name="Yamamoto S."/>
            <person name="Yamane H."/>
            <person name="Yoshiki S."/>
            <person name="Yoshihara R."/>
            <person name="Yukawa K."/>
            <person name="Zhong H."/>
            <person name="Yano M."/>
            <person name="Yuan Q."/>
            <person name="Ouyang S."/>
            <person name="Liu J."/>
            <person name="Jones K.M."/>
            <person name="Gansberger K."/>
            <person name="Moffat K."/>
            <person name="Hill J."/>
            <person name="Bera J."/>
            <person name="Fadrosh D."/>
            <person name="Jin S."/>
            <person name="Johri S."/>
            <person name="Kim M."/>
            <person name="Overton L."/>
            <person name="Reardon M."/>
            <person name="Tsitrin T."/>
            <person name="Vuong H."/>
            <person name="Weaver B."/>
            <person name="Ciecko A."/>
            <person name="Tallon L."/>
            <person name="Jackson J."/>
            <person name="Pai G."/>
            <person name="Aken S.V."/>
            <person name="Utterback T."/>
            <person name="Reidmuller S."/>
            <person name="Feldblyum T."/>
            <person name="Hsiao J."/>
            <person name="Zismann V."/>
            <person name="Iobst S."/>
            <person name="de Vazeille A.R."/>
            <person name="Buell C.R."/>
            <person name="Ying K."/>
            <person name="Li Y."/>
            <person name="Lu T."/>
            <person name="Huang Y."/>
            <person name="Zhao Q."/>
            <person name="Feng Q."/>
            <person name="Zhang L."/>
            <person name="Zhu J."/>
            <person name="Weng Q."/>
            <person name="Mu J."/>
            <person name="Lu Y."/>
            <person name="Fan D."/>
            <person name="Liu Y."/>
            <person name="Guan J."/>
            <person name="Zhang Y."/>
            <person name="Yu S."/>
            <person name="Liu X."/>
            <person name="Zhang Y."/>
            <person name="Hong G."/>
            <person name="Han B."/>
            <person name="Choisne N."/>
            <person name="Demange N."/>
            <person name="Orjeda G."/>
            <person name="Samain S."/>
            <person name="Cattolico L."/>
            <person name="Pelletier E."/>
            <person name="Couloux A."/>
            <person name="Segurens B."/>
            <person name="Wincker P."/>
            <person name="D'Hont A."/>
            <person name="Scarpelli C."/>
            <person name="Weissenbach J."/>
            <person name="Salanoubat M."/>
            <person name="Quetier F."/>
            <person name="Yu Y."/>
            <person name="Kim H.R."/>
            <person name="Rambo T."/>
            <person name="Currie J."/>
            <person name="Collura K."/>
            <person name="Luo M."/>
            <person name="Yang T."/>
            <person name="Ammiraju J.S.S."/>
            <person name="Engler F."/>
            <person name="Soderlund C."/>
            <person name="Wing R.A."/>
            <person name="Palmer L.E."/>
            <person name="de la Bastide M."/>
            <person name="Spiegel L."/>
            <person name="Nascimento L."/>
            <person name="Zutavern T."/>
            <person name="O'Shaughnessy A."/>
            <person name="Dike S."/>
            <person name="Dedhia N."/>
            <person name="Preston R."/>
            <person name="Balija V."/>
            <person name="McCombie W.R."/>
            <person name="Chow T."/>
            <person name="Chen H."/>
            <person name="Chung M."/>
            <person name="Chen C."/>
            <person name="Shaw J."/>
            <person name="Wu H."/>
            <person name="Hsiao K."/>
            <person name="Chao Y."/>
            <person name="Chu M."/>
            <person name="Cheng C."/>
            <person name="Hour A."/>
            <person name="Lee P."/>
            <person name="Lin S."/>
            <person name="Lin Y."/>
            <person name="Liou J."/>
            <person name="Liu S."/>
            <person name="Hsing Y."/>
            <person name="Raghuvanshi S."/>
            <person name="Mohanty A."/>
            <person name="Bharti A.K."/>
            <person name="Gaur A."/>
            <person name="Gupta V."/>
            <person name="Kumar D."/>
            <person name="Ravi V."/>
            <person name="Vij S."/>
            <person name="Kapur A."/>
            <person name="Khurana P."/>
            <person name="Khurana P."/>
            <person name="Khurana J.P."/>
            <person name="Tyagi A.K."/>
            <person name="Gaikwad K."/>
            <person name="Singh A."/>
            <person name="Dalal V."/>
            <person name="Srivastava S."/>
            <person name="Dixit A."/>
            <person name="Pal A.K."/>
            <person name="Ghazi I.A."/>
            <person name="Yadav M."/>
            <person name="Pandit A."/>
            <person name="Bhargava A."/>
            <person name="Sureshbabu K."/>
            <person name="Batra K."/>
            <person name="Sharma T.R."/>
            <person name="Mohapatra T."/>
            <person name="Singh N.K."/>
            <person name="Messing J."/>
            <person name="Nelson A.B."/>
            <person name="Fuks G."/>
            <person name="Kavchok S."/>
            <person name="Keizer G."/>
            <person name="Linton E."/>
            <person name="Llaca V."/>
            <person name="Song R."/>
            <person name="Tanyolac B."/>
            <person name="Young S."/>
            <person name="Ho-Il K."/>
            <person name="Hahn J.H."/>
            <person name="Sangsakoo G."/>
            <person name="Vanavichit A."/>
            <person name="de Mattos Luiz.A.T."/>
            <person name="Zimmer P.D."/>
            <person name="Malone G."/>
            <person name="Dellagostin O."/>
            <person name="de Oliveira A.C."/>
            <person name="Bevan M."/>
            <person name="Bancroft I."/>
            <person name="Minx P."/>
            <person name="Cordum H."/>
            <person name="Wilson R."/>
            <person name="Cheng Z."/>
            <person name="Jin W."/>
            <person name="Jiang J."/>
            <person name="Leong S.A."/>
            <person name="Iwama H."/>
            <person name="Gojobori T."/>
            <person name="Itoh T."/>
            <person name="Niimura Y."/>
            <person name="Fujii Y."/>
            <person name="Habara T."/>
            <person name="Sakai H."/>
            <person name="Sato Y."/>
            <person name="Wilson G."/>
            <person name="Kumar K."/>
            <person name="McCouch S."/>
            <person name="Juretic N."/>
            <person name="Hoen D."/>
            <person name="Wright S."/>
            <person name="Bruskiewich R."/>
            <person name="Bureau T."/>
            <person name="Miyao A."/>
            <person name="Hirochika H."/>
            <person name="Nishikawa T."/>
            <person name="Kadowaki K."/>
            <person name="Sugiura M."/>
            <person name="Burr B."/>
            <person name="Sasaki T."/>
        </authorList>
    </citation>
    <scope>NUCLEOTIDE SEQUENCE [LARGE SCALE GENOMIC DNA]</scope>
    <source>
        <strain evidence="3">cv. Nipponbare</strain>
    </source>
</reference>
<gene>
    <name evidence="2" type="primary">OSJNBa0078N11.32</name>
</gene>
<sequence length="236" mass="24733">MYPFLDEQGLAAPSDGDECTAPPRAAGIGRETDARGGEAACGRNRAEAEAAAARLREHAEAEAEAEERRGRVGRGGRGGGCAVTGAERTEFGGAEPEGGDDAGDVEAEGGDDTGDVEEEGEGGGAARWIRQSAVHATGEAAWRRRAETSPAMWRRRAEVAAWRDGSGGQRPARSARQREGEHGADDVEGGGRRWWRGVMNPVARRDRRGGVEAEGGVGADDVEAAARRDAMEAEEA</sequence>
<reference evidence="3" key="2">
    <citation type="journal article" date="2008" name="Nucleic Acids Res.">
        <title>The rice annotation project database (RAP-DB): 2008 update.</title>
        <authorList>
            <consortium name="The rice annotation project (RAP)"/>
        </authorList>
    </citation>
    <scope>GENOME REANNOTATION</scope>
    <source>
        <strain evidence="3">cv. Nipponbare</strain>
    </source>
</reference>
<evidence type="ECO:0000256" key="1">
    <source>
        <dbReference type="SAM" id="MobiDB-lite"/>
    </source>
</evidence>
<dbReference type="EMBL" id="AP005848">
    <property type="protein sequence ID" value="BAD16458.1"/>
    <property type="molecule type" value="Genomic_DNA"/>
</dbReference>
<dbReference type="AlphaFoldDB" id="Q6YUW2"/>
<feature type="compositionally biased region" description="Basic and acidic residues" evidence="1">
    <location>
        <begin position="224"/>
        <end position="236"/>
    </location>
</feature>
<feature type="region of interest" description="Disordered" evidence="1">
    <location>
        <begin position="206"/>
        <end position="236"/>
    </location>
</feature>
<evidence type="ECO:0000313" key="2">
    <source>
        <dbReference type="EMBL" id="BAD16458.1"/>
    </source>
</evidence>
<protein>
    <submittedName>
        <fullName evidence="2">Uncharacterized protein</fullName>
    </submittedName>
</protein>
<dbReference type="Proteomes" id="UP000000763">
    <property type="component" value="Chromosome 2"/>
</dbReference>